<proteinExistence type="inferred from homology"/>
<feature type="region of interest" description="Disordered" evidence="11">
    <location>
        <begin position="74"/>
        <end position="127"/>
    </location>
</feature>
<evidence type="ECO:0000256" key="7">
    <source>
        <dbReference type="ARBA" id="ARBA00023187"/>
    </source>
</evidence>
<evidence type="ECO:0000256" key="5">
    <source>
        <dbReference type="ARBA" id="ARBA00022664"/>
    </source>
</evidence>
<keyword evidence="8" id="KW-0539">Nucleus</keyword>
<dbReference type="GO" id="GO:0008380">
    <property type="term" value="P:RNA splicing"/>
    <property type="evidence" value="ECO:0007669"/>
    <property type="project" value="UniProtKB-KW"/>
</dbReference>
<feature type="compositionally biased region" description="Acidic residues" evidence="11">
    <location>
        <begin position="83"/>
        <end position="109"/>
    </location>
</feature>
<evidence type="ECO:0000256" key="1">
    <source>
        <dbReference type="ARBA" id="ARBA00004123"/>
    </source>
</evidence>
<evidence type="ECO:0000256" key="4">
    <source>
        <dbReference type="ARBA" id="ARBA00022490"/>
    </source>
</evidence>
<comment type="function">
    <text evidence="10">Protein associated with the U5 snRNP, during its maturation and its post-splicing recycling and which is required for spliceosomal tri-snRNP complex assembly in the nucleus. Has a molecular sequestering activity and transiently hinders SNRNP200 binding sites for constitutive splicing factors that intervene later during the assembly of the spliceosome and splicing. Together with its molecular sequestering activity, may also function as a molecular adapter and placeholder, coordinating the assembly of the U5 snRNP and its association with the U4/U6 di-snRNP.</text>
</comment>
<feature type="region of interest" description="Disordered" evidence="11">
    <location>
        <begin position="22"/>
        <end position="62"/>
    </location>
</feature>
<dbReference type="PANTHER" id="PTHR13445">
    <property type="entry name" value="TUMOR SUPPRESSING SUBTRANSFERABLE CANDIDATE 4 TSSC4"/>
    <property type="match status" value="1"/>
</dbReference>
<evidence type="ECO:0000256" key="11">
    <source>
        <dbReference type="SAM" id="MobiDB-lite"/>
    </source>
</evidence>
<accession>A0A0K9PDB6</accession>
<keyword evidence="13" id="KW-1185">Reference proteome</keyword>
<dbReference type="GO" id="GO:0006397">
    <property type="term" value="P:mRNA processing"/>
    <property type="evidence" value="ECO:0007669"/>
    <property type="project" value="UniProtKB-KW"/>
</dbReference>
<evidence type="ECO:0000313" key="13">
    <source>
        <dbReference type="Proteomes" id="UP000036987"/>
    </source>
</evidence>
<feature type="region of interest" description="Disordered" evidence="11">
    <location>
        <begin position="406"/>
        <end position="445"/>
    </location>
</feature>
<evidence type="ECO:0000256" key="10">
    <source>
        <dbReference type="ARBA" id="ARBA00045970"/>
    </source>
</evidence>
<dbReference type="GO" id="GO:0005737">
    <property type="term" value="C:cytoplasm"/>
    <property type="evidence" value="ECO:0007669"/>
    <property type="project" value="UniProtKB-SubCell"/>
</dbReference>
<evidence type="ECO:0000256" key="9">
    <source>
        <dbReference type="ARBA" id="ARBA00035304"/>
    </source>
</evidence>
<feature type="compositionally biased region" description="Basic residues" evidence="11">
    <location>
        <begin position="420"/>
        <end position="430"/>
    </location>
</feature>
<dbReference type="GO" id="GO:0005681">
    <property type="term" value="C:spliceosomal complex"/>
    <property type="evidence" value="ECO:0007669"/>
    <property type="project" value="UniProtKB-KW"/>
</dbReference>
<protein>
    <recommendedName>
        <fullName evidence="9">U5 small nuclear ribonucleoprotein TSSC4</fullName>
    </recommendedName>
</protein>
<dbReference type="PANTHER" id="PTHR13445:SF3">
    <property type="entry name" value="U5 SMALL NUCLEAR RIBONUCLEOPROTEIN TSSC4"/>
    <property type="match status" value="1"/>
</dbReference>
<dbReference type="EMBL" id="LFYR01000932">
    <property type="protein sequence ID" value="KMZ66974.1"/>
    <property type="molecule type" value="Genomic_DNA"/>
</dbReference>
<keyword evidence="6" id="KW-0747">Spliceosome</keyword>
<comment type="caution">
    <text evidence="12">The sequence shown here is derived from an EMBL/GenBank/DDBJ whole genome shotgun (WGS) entry which is preliminary data.</text>
</comment>
<reference evidence="13" key="1">
    <citation type="journal article" date="2016" name="Nature">
        <title>The genome of the seagrass Zostera marina reveals angiosperm adaptation to the sea.</title>
        <authorList>
            <person name="Olsen J.L."/>
            <person name="Rouze P."/>
            <person name="Verhelst B."/>
            <person name="Lin Y.-C."/>
            <person name="Bayer T."/>
            <person name="Collen J."/>
            <person name="Dattolo E."/>
            <person name="De Paoli E."/>
            <person name="Dittami S."/>
            <person name="Maumus F."/>
            <person name="Michel G."/>
            <person name="Kersting A."/>
            <person name="Lauritano C."/>
            <person name="Lohaus R."/>
            <person name="Toepel M."/>
            <person name="Tonon T."/>
            <person name="Vanneste K."/>
            <person name="Amirebrahimi M."/>
            <person name="Brakel J."/>
            <person name="Bostroem C."/>
            <person name="Chovatia M."/>
            <person name="Grimwood J."/>
            <person name="Jenkins J.W."/>
            <person name="Jueterbock A."/>
            <person name="Mraz A."/>
            <person name="Stam W.T."/>
            <person name="Tice H."/>
            <person name="Bornberg-Bauer E."/>
            <person name="Green P.J."/>
            <person name="Pearson G.A."/>
            <person name="Procaccini G."/>
            <person name="Duarte C.M."/>
            <person name="Schmutz J."/>
            <person name="Reusch T.B.H."/>
            <person name="Van de Peer Y."/>
        </authorList>
    </citation>
    <scope>NUCLEOTIDE SEQUENCE [LARGE SCALE GENOMIC DNA]</scope>
    <source>
        <strain evidence="13">cv. Finnish</strain>
    </source>
</reference>
<evidence type="ECO:0000256" key="8">
    <source>
        <dbReference type="ARBA" id="ARBA00023242"/>
    </source>
</evidence>
<dbReference type="Proteomes" id="UP000036987">
    <property type="component" value="Unassembled WGS sequence"/>
</dbReference>
<dbReference type="AlphaFoldDB" id="A0A0K9PDB6"/>
<dbReference type="OrthoDB" id="1906282at2759"/>
<gene>
    <name evidence="12" type="ORF">ZOSMA_27G00210</name>
</gene>
<evidence type="ECO:0000256" key="3">
    <source>
        <dbReference type="ARBA" id="ARBA00010362"/>
    </source>
</evidence>
<dbReference type="InterPro" id="IPR029338">
    <property type="entry name" value="TSSC4"/>
</dbReference>
<keyword evidence="5" id="KW-0507">mRNA processing</keyword>
<feature type="compositionally biased region" description="Basic and acidic residues" evidence="11">
    <location>
        <begin position="37"/>
        <end position="56"/>
    </location>
</feature>
<name>A0A0K9PDB6_ZOSMR</name>
<comment type="subcellular location">
    <subcellularLocation>
        <location evidence="2">Cytoplasm</location>
    </subcellularLocation>
    <subcellularLocation>
        <location evidence="1">Nucleus</location>
    </subcellularLocation>
</comment>
<feature type="compositionally biased region" description="Polar residues" evidence="11">
    <location>
        <begin position="22"/>
        <end position="33"/>
    </location>
</feature>
<evidence type="ECO:0000256" key="2">
    <source>
        <dbReference type="ARBA" id="ARBA00004496"/>
    </source>
</evidence>
<keyword evidence="4" id="KW-0963">Cytoplasm</keyword>
<sequence length="455" mass="51641">MEESFKMRAEKLFGSHLFQTVPNSSFPISSWSVTDGEVEKKEWNRERGVDPDREDTPCASAYYNEDGCLKKKNRRRRGKRLEVDDDDQDDDDDEEEEEEGRMNGYEEEERDIKNSIGLDSTLDREDEEDEFDMAAICKEKIDDRVYMRDVTDHGPFINYHSVVSDLPEHLSELVDGSSNKDPRADHLAASIRLREDQSGGNIMCPITDKGDIKMTDCYMKITTVDPNLKPILKRKKQFVVQRPKKHVRFNSSYEDDQNTISTISTKDSLEIIKSLDATPVITTGSRTIPDNSPAIPDYLRNPSKYVRYQFDESDGIDARSNQQAFADFQNILRRNSNPAELEAGSIELPKSVKFTPRKKTGDLMLPADKELGAGDEYVSKDSISEIVRSNCIAVEAQESETCAMEEDDNVPSFVSEKGKTAHKLQRKYRPKSTLDECSLSPQPDTSISKLLSAIT</sequence>
<evidence type="ECO:0000313" key="12">
    <source>
        <dbReference type="EMBL" id="KMZ66974.1"/>
    </source>
</evidence>
<organism evidence="12 13">
    <name type="scientific">Zostera marina</name>
    <name type="common">Eelgrass</name>
    <dbReference type="NCBI Taxonomy" id="29655"/>
    <lineage>
        <taxon>Eukaryota</taxon>
        <taxon>Viridiplantae</taxon>
        <taxon>Streptophyta</taxon>
        <taxon>Embryophyta</taxon>
        <taxon>Tracheophyta</taxon>
        <taxon>Spermatophyta</taxon>
        <taxon>Magnoliopsida</taxon>
        <taxon>Liliopsida</taxon>
        <taxon>Zosteraceae</taxon>
        <taxon>Zostera</taxon>
    </lineage>
</organism>
<evidence type="ECO:0000256" key="6">
    <source>
        <dbReference type="ARBA" id="ARBA00022728"/>
    </source>
</evidence>
<keyword evidence="7" id="KW-0508">mRNA splicing</keyword>
<dbReference type="OMA" id="ERLYMSD"/>
<comment type="similarity">
    <text evidence="3">Belongs to the TSSC4 family.</text>
</comment>